<dbReference type="AlphaFoldDB" id="A0A9N7R1L9"/>
<gene>
    <name evidence="4" type="ORF">SHERM_09529</name>
</gene>
<evidence type="ECO:0000256" key="2">
    <source>
        <dbReference type="SAM" id="MobiDB-lite"/>
    </source>
</evidence>
<evidence type="ECO:0000313" key="5">
    <source>
        <dbReference type="Proteomes" id="UP001153555"/>
    </source>
</evidence>
<dbReference type="OrthoDB" id="1934635at2759"/>
<evidence type="ECO:0000313" key="4">
    <source>
        <dbReference type="EMBL" id="CAA0806643.1"/>
    </source>
</evidence>
<dbReference type="Pfam" id="PF00098">
    <property type="entry name" value="zf-CCHC"/>
    <property type="match status" value="1"/>
</dbReference>
<evidence type="ECO:0000259" key="3">
    <source>
        <dbReference type="PROSITE" id="PS50158"/>
    </source>
</evidence>
<reference evidence="4" key="1">
    <citation type="submission" date="2019-12" db="EMBL/GenBank/DDBJ databases">
        <authorList>
            <person name="Scholes J."/>
        </authorList>
    </citation>
    <scope>NUCLEOTIDE SEQUENCE</scope>
</reference>
<dbReference type="EMBL" id="CACSLK010000984">
    <property type="protein sequence ID" value="CAA0806643.1"/>
    <property type="molecule type" value="Genomic_DNA"/>
</dbReference>
<dbReference type="InterPro" id="IPR001878">
    <property type="entry name" value="Znf_CCHC"/>
</dbReference>
<accession>A0A9N7R1L9</accession>
<keyword evidence="1" id="KW-0479">Metal-binding</keyword>
<dbReference type="Proteomes" id="UP001153555">
    <property type="component" value="Unassembled WGS sequence"/>
</dbReference>
<dbReference type="GO" id="GO:0003676">
    <property type="term" value="F:nucleic acid binding"/>
    <property type="evidence" value="ECO:0007669"/>
    <property type="project" value="InterPro"/>
</dbReference>
<comment type="caution">
    <text evidence="4">The sequence shown here is derived from an EMBL/GenBank/DDBJ whole genome shotgun (WGS) entry which is preliminary data.</text>
</comment>
<feature type="non-terminal residue" evidence="4">
    <location>
        <position position="217"/>
    </location>
</feature>
<dbReference type="PROSITE" id="PS50158">
    <property type="entry name" value="ZF_CCHC"/>
    <property type="match status" value="1"/>
</dbReference>
<dbReference type="GO" id="GO:0008270">
    <property type="term" value="F:zinc ion binding"/>
    <property type="evidence" value="ECO:0007669"/>
    <property type="project" value="UniProtKB-KW"/>
</dbReference>
<name>A0A9N7R1L9_STRHE</name>
<dbReference type="Pfam" id="PF03732">
    <property type="entry name" value="Retrotrans_gag"/>
    <property type="match status" value="1"/>
</dbReference>
<protein>
    <submittedName>
        <fullName evidence="4">F-box associated ubiquitination effector family protein</fullName>
    </submittedName>
</protein>
<feature type="region of interest" description="Disordered" evidence="2">
    <location>
        <begin position="112"/>
        <end position="168"/>
    </location>
</feature>
<dbReference type="PANTHER" id="PTHR35046">
    <property type="entry name" value="ZINC KNUCKLE (CCHC-TYPE) FAMILY PROTEIN"/>
    <property type="match status" value="1"/>
</dbReference>
<feature type="domain" description="CCHC-type" evidence="3">
    <location>
        <begin position="176"/>
        <end position="192"/>
    </location>
</feature>
<sequence>MTSLRHRQGKPRLTSWIKFREVVEREFVPYNYDSIVYQQLHNLRQGVRSVDDYTQDFYRLLTRVEISEPRHQIVARYVSGLRANIRETLNLFRPDTVSDAHQRAVLIKLQQGPKAGPTFGSSSRQQMRSLPASQPIPTHGAVASRFPTGAGTSSQGGGSAGQPPSTNLPRAVAGLRCFACGEMGHRQSACPKGTGSRALFTEEGGEYETLVDYEGAP</sequence>
<keyword evidence="1" id="KW-0862">Zinc</keyword>
<dbReference type="InterPro" id="IPR036875">
    <property type="entry name" value="Znf_CCHC_sf"/>
</dbReference>
<dbReference type="PANTHER" id="PTHR35046:SF18">
    <property type="entry name" value="RNA-DIRECTED DNA POLYMERASE"/>
    <property type="match status" value="1"/>
</dbReference>
<proteinExistence type="predicted"/>
<feature type="compositionally biased region" description="Polar residues" evidence="2">
    <location>
        <begin position="119"/>
        <end position="136"/>
    </location>
</feature>
<evidence type="ECO:0000256" key="1">
    <source>
        <dbReference type="PROSITE-ProRule" id="PRU00047"/>
    </source>
</evidence>
<dbReference type="SUPFAM" id="SSF57756">
    <property type="entry name" value="Retrovirus zinc finger-like domains"/>
    <property type="match status" value="1"/>
</dbReference>
<dbReference type="InterPro" id="IPR005162">
    <property type="entry name" value="Retrotrans_gag_dom"/>
</dbReference>
<keyword evidence="5" id="KW-1185">Reference proteome</keyword>
<dbReference type="SMART" id="SM00343">
    <property type="entry name" value="ZnF_C2HC"/>
    <property type="match status" value="1"/>
</dbReference>
<keyword evidence="1" id="KW-0863">Zinc-finger</keyword>
<organism evidence="4 5">
    <name type="scientific">Striga hermonthica</name>
    <name type="common">Purple witchweed</name>
    <name type="synonym">Buchnera hermonthica</name>
    <dbReference type="NCBI Taxonomy" id="68872"/>
    <lineage>
        <taxon>Eukaryota</taxon>
        <taxon>Viridiplantae</taxon>
        <taxon>Streptophyta</taxon>
        <taxon>Embryophyta</taxon>
        <taxon>Tracheophyta</taxon>
        <taxon>Spermatophyta</taxon>
        <taxon>Magnoliopsida</taxon>
        <taxon>eudicotyledons</taxon>
        <taxon>Gunneridae</taxon>
        <taxon>Pentapetalae</taxon>
        <taxon>asterids</taxon>
        <taxon>lamiids</taxon>
        <taxon>Lamiales</taxon>
        <taxon>Orobanchaceae</taxon>
        <taxon>Buchnereae</taxon>
        <taxon>Striga</taxon>
    </lineage>
</organism>